<evidence type="ECO:0000256" key="2">
    <source>
        <dbReference type="ARBA" id="ARBA00022692"/>
    </source>
</evidence>
<feature type="transmembrane region" description="Helical" evidence="5">
    <location>
        <begin position="48"/>
        <end position="70"/>
    </location>
</feature>
<protein>
    <submittedName>
        <fullName evidence="6">VIT family protein</fullName>
    </submittedName>
</protein>
<evidence type="ECO:0000256" key="5">
    <source>
        <dbReference type="SAM" id="Phobius"/>
    </source>
</evidence>
<dbReference type="Pfam" id="PF01988">
    <property type="entry name" value="VIT1"/>
    <property type="match status" value="1"/>
</dbReference>
<comment type="subcellular location">
    <subcellularLocation>
        <location evidence="1">Endomembrane system</location>
        <topology evidence="1">Multi-pass membrane protein</topology>
    </subcellularLocation>
</comment>
<dbReference type="InterPro" id="IPR008217">
    <property type="entry name" value="Ccc1_fam"/>
</dbReference>
<evidence type="ECO:0000313" key="7">
    <source>
        <dbReference type="Proteomes" id="UP001596191"/>
    </source>
</evidence>
<evidence type="ECO:0000256" key="4">
    <source>
        <dbReference type="ARBA" id="ARBA00023136"/>
    </source>
</evidence>
<dbReference type="RefSeq" id="WP_125639426.1">
    <property type="nucleotide sequence ID" value="NZ_JBHSSJ010000002.1"/>
</dbReference>
<feature type="transmembrane region" description="Helical" evidence="5">
    <location>
        <begin position="209"/>
        <end position="227"/>
    </location>
</feature>
<dbReference type="Proteomes" id="UP001596191">
    <property type="component" value="Unassembled WGS sequence"/>
</dbReference>
<organism evidence="6 7">
    <name type="scientific">Levilactobacillus tangyuanensis</name>
    <dbReference type="NCBI Taxonomy" id="2486021"/>
    <lineage>
        <taxon>Bacteria</taxon>
        <taxon>Bacillati</taxon>
        <taxon>Bacillota</taxon>
        <taxon>Bacilli</taxon>
        <taxon>Lactobacillales</taxon>
        <taxon>Lactobacillaceae</taxon>
        <taxon>Levilactobacillus</taxon>
    </lineage>
</organism>
<feature type="transmembrane region" description="Helical" evidence="5">
    <location>
        <begin position="176"/>
        <end position="197"/>
    </location>
</feature>
<evidence type="ECO:0000256" key="1">
    <source>
        <dbReference type="ARBA" id="ARBA00004127"/>
    </source>
</evidence>
<feature type="transmembrane region" description="Helical" evidence="5">
    <location>
        <begin position="21"/>
        <end position="42"/>
    </location>
</feature>
<accession>A0ABW1TMZ2</accession>
<dbReference type="EMBL" id="JBHSSJ010000002">
    <property type="protein sequence ID" value="MFC6274450.1"/>
    <property type="molecule type" value="Genomic_DNA"/>
</dbReference>
<keyword evidence="2 5" id="KW-0812">Transmembrane</keyword>
<feature type="transmembrane region" description="Helical" evidence="5">
    <location>
        <begin position="146"/>
        <end position="170"/>
    </location>
</feature>
<name>A0ABW1TMZ2_9LACO</name>
<gene>
    <name evidence="6" type="ORF">ACFQET_02855</name>
</gene>
<evidence type="ECO:0000256" key="3">
    <source>
        <dbReference type="ARBA" id="ARBA00022989"/>
    </source>
</evidence>
<keyword evidence="7" id="KW-1185">Reference proteome</keyword>
<reference evidence="7" key="1">
    <citation type="journal article" date="2019" name="Int. J. Syst. Evol. Microbiol.">
        <title>The Global Catalogue of Microorganisms (GCM) 10K type strain sequencing project: providing services to taxonomists for standard genome sequencing and annotation.</title>
        <authorList>
            <consortium name="The Broad Institute Genomics Platform"/>
            <consortium name="The Broad Institute Genome Sequencing Center for Infectious Disease"/>
            <person name="Wu L."/>
            <person name="Ma J."/>
        </authorList>
    </citation>
    <scope>NUCLEOTIDE SEQUENCE [LARGE SCALE GENOMIC DNA]</scope>
    <source>
        <strain evidence="7">CCM 8907</strain>
    </source>
</reference>
<comment type="caution">
    <text evidence="6">The sequence shown here is derived from an EMBL/GenBank/DDBJ whole genome shotgun (WGS) entry which is preliminary data.</text>
</comment>
<sequence>MKKNKKKSTLAQRINVLRASVMGANDGILSVAGIVVGVAGAATSSFAIFISGIAGMIAGTVSMAMGEYVSVNTQKDAQRKAIETQTVALDNDYDGEYRFIRDKYVATGINPELADQATKEMMEKDPLKATVRERFGFNVGEYTNPFSAAIASMISFPTGSILPLVSISLLPRQWRVIGTFLAVVVALSITGYIAAILGNANRRNGTVRNVVAGILTMLVTYGIGHLFA</sequence>
<dbReference type="PANTHER" id="PTHR31851">
    <property type="entry name" value="FE(2+)/MN(2+) TRANSPORTER PCL1"/>
    <property type="match status" value="1"/>
</dbReference>
<keyword evidence="3 5" id="KW-1133">Transmembrane helix</keyword>
<keyword evidence="4 5" id="KW-0472">Membrane</keyword>
<proteinExistence type="predicted"/>
<evidence type="ECO:0000313" key="6">
    <source>
        <dbReference type="EMBL" id="MFC6274450.1"/>
    </source>
</evidence>
<dbReference type="CDD" id="cd02432">
    <property type="entry name" value="Nodulin-21_like_1"/>
    <property type="match status" value="1"/>
</dbReference>